<comment type="caution">
    <text evidence="2">The sequence shown here is derived from an EMBL/GenBank/DDBJ whole genome shotgun (WGS) entry which is preliminary data.</text>
</comment>
<evidence type="ECO:0000313" key="3">
    <source>
        <dbReference type="Proteomes" id="UP000485058"/>
    </source>
</evidence>
<proteinExistence type="predicted"/>
<accession>A0A699ZLK3</accession>
<gene>
    <name evidence="2" type="ORF">HaLaN_16684</name>
</gene>
<name>A0A699ZLK3_HAELA</name>
<feature type="non-terminal residue" evidence="2">
    <location>
        <position position="119"/>
    </location>
</feature>
<feature type="region of interest" description="Disordered" evidence="1">
    <location>
        <begin position="1"/>
        <end position="48"/>
    </location>
</feature>
<protein>
    <submittedName>
        <fullName evidence="2">Uncharacterized protein</fullName>
    </submittedName>
</protein>
<keyword evidence="3" id="KW-1185">Reference proteome</keyword>
<dbReference type="Proteomes" id="UP000485058">
    <property type="component" value="Unassembled WGS sequence"/>
</dbReference>
<sequence length="119" mass="12561">RMIEEQETPHAGAALAASSRASPPRGAAEVAGTAGQAKASSGWPNRARGMWWVRRGQPIKRITEPHAEMASKHASPSRAGGSGAKAAEQVTCSCQARSAYHITISISMGTEQSPYNYRA</sequence>
<dbReference type="AlphaFoldDB" id="A0A699ZLK3"/>
<feature type="non-terminal residue" evidence="2">
    <location>
        <position position="1"/>
    </location>
</feature>
<organism evidence="2 3">
    <name type="scientific">Haematococcus lacustris</name>
    <name type="common">Green alga</name>
    <name type="synonym">Haematococcus pluvialis</name>
    <dbReference type="NCBI Taxonomy" id="44745"/>
    <lineage>
        <taxon>Eukaryota</taxon>
        <taxon>Viridiplantae</taxon>
        <taxon>Chlorophyta</taxon>
        <taxon>core chlorophytes</taxon>
        <taxon>Chlorophyceae</taxon>
        <taxon>CS clade</taxon>
        <taxon>Chlamydomonadales</taxon>
        <taxon>Haematococcaceae</taxon>
        <taxon>Haematococcus</taxon>
    </lineage>
</organism>
<feature type="compositionally biased region" description="Low complexity" evidence="1">
    <location>
        <begin position="11"/>
        <end position="28"/>
    </location>
</feature>
<feature type="region of interest" description="Disordered" evidence="1">
    <location>
        <begin position="64"/>
        <end position="87"/>
    </location>
</feature>
<evidence type="ECO:0000313" key="2">
    <source>
        <dbReference type="EMBL" id="GFH19694.1"/>
    </source>
</evidence>
<reference evidence="2 3" key="1">
    <citation type="submission" date="2020-02" db="EMBL/GenBank/DDBJ databases">
        <title>Draft genome sequence of Haematococcus lacustris strain NIES-144.</title>
        <authorList>
            <person name="Morimoto D."/>
            <person name="Nakagawa S."/>
            <person name="Yoshida T."/>
            <person name="Sawayama S."/>
        </authorList>
    </citation>
    <scope>NUCLEOTIDE SEQUENCE [LARGE SCALE GENOMIC DNA]</scope>
    <source>
        <strain evidence="2 3">NIES-144</strain>
    </source>
</reference>
<dbReference type="EMBL" id="BLLF01001505">
    <property type="protein sequence ID" value="GFH19694.1"/>
    <property type="molecule type" value="Genomic_DNA"/>
</dbReference>
<evidence type="ECO:0000256" key="1">
    <source>
        <dbReference type="SAM" id="MobiDB-lite"/>
    </source>
</evidence>